<dbReference type="InterPro" id="IPR041577">
    <property type="entry name" value="RT_RNaseH_2"/>
</dbReference>
<dbReference type="SUPFAM" id="SSF56672">
    <property type="entry name" value="DNA/RNA polymerases"/>
    <property type="match status" value="1"/>
</dbReference>
<dbReference type="PANTHER" id="PTHR33064">
    <property type="entry name" value="POL PROTEIN"/>
    <property type="match status" value="1"/>
</dbReference>
<name>A0ABM4UR73_COFAR</name>
<dbReference type="Pfam" id="PF00078">
    <property type="entry name" value="RVT_1"/>
    <property type="match status" value="1"/>
</dbReference>
<accession>A0ABM4UR73</accession>
<dbReference type="Proteomes" id="UP001652660">
    <property type="component" value="Chromosome 6c"/>
</dbReference>
<sequence>MNDIFRPFLRKFLLVFFDNILIYSKSGKEHIQHLTTVFETLLKHQLKVKKNKCSFAADKIEYLGHVISVEGVSADPQKLVSIQQWPTPVTIKELRGFLGLTGYYRRFIKGYGIIARPLTDLLKKNAFAWHDGATAAFDQLKLAMTSPPVLTLPDFSQEFVVETDASNSGIGAVLLQQERPLAFFSKALAPKHQGLSVYEKEMLAIVNAIQKWRPYLLGGHFIIKASNI</sequence>
<dbReference type="PANTHER" id="PTHR33064:SF37">
    <property type="entry name" value="RIBONUCLEASE H"/>
    <property type="match status" value="1"/>
</dbReference>
<keyword evidence="2" id="KW-1185">Reference proteome</keyword>
<dbReference type="PROSITE" id="PS50878">
    <property type="entry name" value="RT_POL"/>
    <property type="match status" value="1"/>
</dbReference>
<gene>
    <name evidence="3" type="primary">LOC140008798</name>
</gene>
<dbReference type="RefSeq" id="XP_071909780.1">
    <property type="nucleotide sequence ID" value="XM_072053679.1"/>
</dbReference>
<dbReference type="Pfam" id="PF17919">
    <property type="entry name" value="RT_RNaseH_2"/>
    <property type="match status" value="1"/>
</dbReference>
<feature type="domain" description="Reverse transcriptase" evidence="1">
    <location>
        <begin position="1"/>
        <end position="67"/>
    </location>
</feature>
<proteinExistence type="predicted"/>
<dbReference type="InterPro" id="IPR000477">
    <property type="entry name" value="RT_dom"/>
</dbReference>
<reference evidence="3" key="1">
    <citation type="submission" date="2025-08" db="UniProtKB">
        <authorList>
            <consortium name="RefSeq"/>
        </authorList>
    </citation>
    <scope>IDENTIFICATION</scope>
    <source>
        <tissue evidence="3">Leaves</tissue>
    </source>
</reference>
<evidence type="ECO:0000313" key="3">
    <source>
        <dbReference type="RefSeq" id="XP_071909780.1"/>
    </source>
</evidence>
<dbReference type="InterPro" id="IPR051320">
    <property type="entry name" value="Viral_Replic_Matur_Polypro"/>
</dbReference>
<dbReference type="InterPro" id="IPR043128">
    <property type="entry name" value="Rev_trsase/Diguanyl_cyclase"/>
</dbReference>
<organism evidence="2 3">
    <name type="scientific">Coffea arabica</name>
    <name type="common">Arabian coffee</name>
    <dbReference type="NCBI Taxonomy" id="13443"/>
    <lineage>
        <taxon>Eukaryota</taxon>
        <taxon>Viridiplantae</taxon>
        <taxon>Streptophyta</taxon>
        <taxon>Embryophyta</taxon>
        <taxon>Tracheophyta</taxon>
        <taxon>Spermatophyta</taxon>
        <taxon>Magnoliopsida</taxon>
        <taxon>eudicotyledons</taxon>
        <taxon>Gunneridae</taxon>
        <taxon>Pentapetalae</taxon>
        <taxon>asterids</taxon>
        <taxon>lamiids</taxon>
        <taxon>Gentianales</taxon>
        <taxon>Rubiaceae</taxon>
        <taxon>Ixoroideae</taxon>
        <taxon>Gardenieae complex</taxon>
        <taxon>Bertiereae - Coffeeae clade</taxon>
        <taxon>Coffeeae</taxon>
        <taxon>Coffea</taxon>
    </lineage>
</organism>
<dbReference type="Gene3D" id="3.30.70.270">
    <property type="match status" value="2"/>
</dbReference>
<evidence type="ECO:0000313" key="2">
    <source>
        <dbReference type="Proteomes" id="UP001652660"/>
    </source>
</evidence>
<dbReference type="GeneID" id="140008798"/>
<dbReference type="InterPro" id="IPR043502">
    <property type="entry name" value="DNA/RNA_pol_sf"/>
</dbReference>
<evidence type="ECO:0000259" key="1">
    <source>
        <dbReference type="PROSITE" id="PS50878"/>
    </source>
</evidence>
<protein>
    <submittedName>
        <fullName evidence="3">Uncharacterized mitochondrial protein AtMg00860-like</fullName>
    </submittedName>
</protein>